<dbReference type="AlphaFoldDB" id="A0ABD1H136"/>
<evidence type="ECO:0000256" key="1">
    <source>
        <dbReference type="ARBA" id="ARBA00004496"/>
    </source>
</evidence>
<reference evidence="7 8" key="1">
    <citation type="submission" date="2024-06" db="EMBL/GenBank/DDBJ databases">
        <title>A chromosome level genome sequence of Diviner's sage (Salvia divinorum).</title>
        <authorList>
            <person name="Ford S.A."/>
            <person name="Ro D.-K."/>
            <person name="Ness R.W."/>
            <person name="Phillips M.A."/>
        </authorList>
    </citation>
    <scope>NUCLEOTIDE SEQUENCE [LARGE SCALE GENOMIC DNA]</scope>
    <source>
        <strain evidence="7">SAF-2024a</strain>
        <tissue evidence="7">Leaf</tissue>
    </source>
</reference>
<evidence type="ECO:0000313" key="8">
    <source>
        <dbReference type="Proteomes" id="UP001567538"/>
    </source>
</evidence>
<keyword evidence="2" id="KW-0813">Transport</keyword>
<keyword evidence="4" id="KW-0677">Repeat</keyword>
<dbReference type="InterPro" id="IPR040122">
    <property type="entry name" value="Importin_beta"/>
</dbReference>
<keyword evidence="8" id="KW-1185">Reference proteome</keyword>
<dbReference type="PANTHER" id="PTHR10527">
    <property type="entry name" value="IMPORTIN BETA"/>
    <property type="match status" value="1"/>
</dbReference>
<dbReference type="InterPro" id="IPR016024">
    <property type="entry name" value="ARM-type_fold"/>
</dbReference>
<keyword evidence="5" id="KW-0653">Protein transport</keyword>
<dbReference type="Gene3D" id="1.25.10.10">
    <property type="entry name" value="Leucine-rich Repeat Variant"/>
    <property type="match status" value="1"/>
</dbReference>
<dbReference type="Proteomes" id="UP001567538">
    <property type="component" value="Unassembled WGS sequence"/>
</dbReference>
<proteinExistence type="predicted"/>
<accession>A0ABD1H136</accession>
<gene>
    <name evidence="7" type="primary">KPNB1</name>
    <name evidence="7" type="ORF">AAHA92_17250</name>
</gene>
<evidence type="ECO:0000256" key="2">
    <source>
        <dbReference type="ARBA" id="ARBA00022448"/>
    </source>
</evidence>
<feature type="domain" description="Stalled ribosome sensor GCN1-like HEAT repeats region" evidence="6">
    <location>
        <begin position="12"/>
        <end position="152"/>
    </location>
</feature>
<protein>
    <submittedName>
        <fullName evidence="7">Importin subunit beta-1</fullName>
    </submittedName>
</protein>
<evidence type="ECO:0000256" key="4">
    <source>
        <dbReference type="ARBA" id="ARBA00022737"/>
    </source>
</evidence>
<evidence type="ECO:0000259" key="6">
    <source>
        <dbReference type="Pfam" id="PF23271"/>
    </source>
</evidence>
<dbReference type="EMBL" id="JBEAFC010000007">
    <property type="protein sequence ID" value="KAL1549108.1"/>
    <property type="molecule type" value="Genomic_DNA"/>
</dbReference>
<dbReference type="SUPFAM" id="SSF48371">
    <property type="entry name" value="ARM repeat"/>
    <property type="match status" value="1"/>
</dbReference>
<dbReference type="InterPro" id="IPR011989">
    <property type="entry name" value="ARM-like"/>
</dbReference>
<evidence type="ECO:0000313" key="7">
    <source>
        <dbReference type="EMBL" id="KAL1549108.1"/>
    </source>
</evidence>
<dbReference type="GO" id="GO:0005737">
    <property type="term" value="C:cytoplasm"/>
    <property type="evidence" value="ECO:0007669"/>
    <property type="project" value="UniProtKB-SubCell"/>
</dbReference>
<dbReference type="InterPro" id="IPR057546">
    <property type="entry name" value="HEAT_GCN1"/>
</dbReference>
<sequence length="188" mass="20985">MTQPERPALLKQATLEALGYVCEEISDEDLVQDEVNAVLTAVVQGMNVSEQNSDIRLAATRALYNALDFARTNFDNEMERNYIMKVICDAALANQTEIRKAAFECLVSIASTYYEMFETYMQKIFELTLNAVKADEEAVSLEAIEFWSTICDEELDIEGNEVPEIGNSNSEDTIYISAHAARNSAQTG</sequence>
<evidence type="ECO:0000256" key="3">
    <source>
        <dbReference type="ARBA" id="ARBA00022490"/>
    </source>
</evidence>
<name>A0ABD1H136_SALDI</name>
<evidence type="ECO:0000256" key="5">
    <source>
        <dbReference type="ARBA" id="ARBA00022927"/>
    </source>
</evidence>
<comment type="subcellular location">
    <subcellularLocation>
        <location evidence="1">Cytoplasm</location>
    </subcellularLocation>
</comment>
<keyword evidence="3" id="KW-0963">Cytoplasm</keyword>
<organism evidence="7 8">
    <name type="scientific">Salvia divinorum</name>
    <name type="common">Maria pastora</name>
    <name type="synonym">Diviner's sage</name>
    <dbReference type="NCBI Taxonomy" id="28513"/>
    <lineage>
        <taxon>Eukaryota</taxon>
        <taxon>Viridiplantae</taxon>
        <taxon>Streptophyta</taxon>
        <taxon>Embryophyta</taxon>
        <taxon>Tracheophyta</taxon>
        <taxon>Spermatophyta</taxon>
        <taxon>Magnoliopsida</taxon>
        <taxon>eudicotyledons</taxon>
        <taxon>Gunneridae</taxon>
        <taxon>Pentapetalae</taxon>
        <taxon>asterids</taxon>
        <taxon>lamiids</taxon>
        <taxon>Lamiales</taxon>
        <taxon>Lamiaceae</taxon>
        <taxon>Nepetoideae</taxon>
        <taxon>Mentheae</taxon>
        <taxon>Salviinae</taxon>
        <taxon>Salvia</taxon>
        <taxon>Salvia subgen. Calosphace</taxon>
    </lineage>
</organism>
<dbReference type="GO" id="GO:0015031">
    <property type="term" value="P:protein transport"/>
    <property type="evidence" value="ECO:0007669"/>
    <property type="project" value="UniProtKB-KW"/>
</dbReference>
<dbReference type="Pfam" id="PF23271">
    <property type="entry name" value="HEAT_GCN1"/>
    <property type="match status" value="1"/>
</dbReference>
<comment type="caution">
    <text evidence="7">The sequence shown here is derived from an EMBL/GenBank/DDBJ whole genome shotgun (WGS) entry which is preliminary data.</text>
</comment>